<evidence type="ECO:0000256" key="2">
    <source>
        <dbReference type="ARBA" id="ARBA00022448"/>
    </source>
</evidence>
<feature type="region of interest" description="Disordered" evidence="8">
    <location>
        <begin position="669"/>
        <end position="716"/>
    </location>
</feature>
<dbReference type="GO" id="GO:0016020">
    <property type="term" value="C:membrane"/>
    <property type="evidence" value="ECO:0007669"/>
    <property type="project" value="UniProtKB-SubCell"/>
</dbReference>
<accession>A0A6A6NS15</accession>
<dbReference type="GO" id="GO:0016887">
    <property type="term" value="F:ATP hydrolysis activity"/>
    <property type="evidence" value="ECO:0007669"/>
    <property type="project" value="InterPro"/>
</dbReference>
<sequence>MSTYWGILEKMRGSQLRMTKYDDEILAHFKREFPEFDPGTTIDEDAMKSKEGKERWRKFIAEYEKRIDDYNFGTLMRSNPKWECGPDETIFEPQNEESDRAKKVKWKALFHFSSRAHLPTLCLAALFAIAAGMVVPVQAAFLGRIFDEFSKFGAAEVDAQVLLDEVSKVCTYLVVLGSLGWVLHSGMFMCWLMFGELQGKSARDRLFNGLLRKEQTWYDLRKDGIGSLTPKLQLHVFELTLATAHPLGLSVQCLSTALSSFGLALYYSWELCLVTLSSVPIVALILSFLSSHMQPHIAAQSAHLSAAAHAALSAFSAIETVKCFNGQALELRRYADAVSAAARSYKRQANYLGLQMGFRHVATFGMFVQGFWYGSALLDEGKISAGEVVTTFWAVLLAVLAFTEFLPHIIVLEKGKVAGEENMELEKSGNVRGEIRLKDAVNKAGAMTFVVGRSGSGKSTIGQLLLRFYLPASGSITLDEVPITAIDASWLREHIALVEQMPTLFATSVYDNIAFGRRWRQQRPADRALLDAQVKDAASFALMRDAVADMRDGIHTLVGERGGALSGGQRQRVALARAKVRDAPVLVLDEATSALDAASKGKVMDRVREWRKGRTTVVVTHDIGQIGQEDWVWVLEEGRVVQGGRRWELEEKEGAFKRFVVEEEGAKERDVEAVEAKEPSTVGYGGNLSVPESRRHSRQGSSPNRQSAHSSMSVRSSLEIFSPRVSNERIRLESRMRQSLHVKRLSLMEREKRDSEILGRRRSSLDDAFTPAFHPRSSIQMARRDATKELTPSNEQQTTERSLPIRKILATVWPRLGFWNRAVLFLGMLAALVHAAAIPMFSYLFAKLLGTFFIPEDREVKARLYCLAVLGITVGDAIATYLMHFLLEYSGQGWVNSIRLEAMRRILSQPLQFFSDDKNNVSTLTEASSHYAEEMRNLLGRFAALLLVAALMMIIAVVWSLVSAWKLTLVGLACGPIMHGITSTNERVDNIMERKRSDAIESIGDIFMETFTQLKAVRALTLEDHFRRKYMKATDRALSIGLKKAVFAGIFYGMTNSTIMFIEALLFYYGAKILGEGSTFSVVDVTLVFTQLLFALGNANVLSSMIPQVSSSKDGATRLLKLSRLPLDSYETTGYARMPFVGDIRFNRLTFAYPSRPDVNVLRDVSFTIPAGKCTTIVGHSGSGKSTIASLLLNLHPAGSSNGASTRAPITLSGRDIRRIHTPSLRNLITPVSQTPMLFPASVTANVGYGLLPLPSAWSSSPTPSPRLLSRIRAAATSSGIDGFITSLPQGYDTLIGEDGLGLSGGQAQRVAIARALVREPNVLVLDEPTSALDVESARLVRETVGRLVEEGRGMASGKNGGRKITVVIITHAQDLMTVADRVVVLEHGTMVEEGGYRELLAKRGKFARLIDSGENSGIQFEGMRKANWKGKSWQ</sequence>
<evidence type="ECO:0000256" key="1">
    <source>
        <dbReference type="ARBA" id="ARBA00004141"/>
    </source>
</evidence>
<keyword evidence="6 9" id="KW-1133">Transmembrane helix</keyword>
<dbReference type="InterPro" id="IPR003593">
    <property type="entry name" value="AAA+_ATPase"/>
</dbReference>
<keyword evidence="4" id="KW-0547">Nucleotide-binding</keyword>
<dbReference type="Pfam" id="PF04669">
    <property type="entry name" value="PBDC1"/>
    <property type="match status" value="1"/>
</dbReference>
<feature type="transmembrane region" description="Helical" evidence="9">
    <location>
        <begin position="1045"/>
        <end position="1069"/>
    </location>
</feature>
<evidence type="ECO:0000256" key="3">
    <source>
        <dbReference type="ARBA" id="ARBA00022692"/>
    </source>
</evidence>
<keyword evidence="12" id="KW-0378">Hydrolase</keyword>
<evidence type="ECO:0000256" key="7">
    <source>
        <dbReference type="ARBA" id="ARBA00023136"/>
    </source>
</evidence>
<feature type="domain" description="ABC transporter" evidence="10">
    <location>
        <begin position="420"/>
        <end position="662"/>
    </location>
</feature>
<keyword evidence="13" id="KW-1185">Reference proteome</keyword>
<dbReference type="Pfam" id="PF00664">
    <property type="entry name" value="ABC_membrane"/>
    <property type="match status" value="2"/>
</dbReference>
<dbReference type="InterPro" id="IPR027417">
    <property type="entry name" value="P-loop_NTPase"/>
</dbReference>
<gene>
    <name evidence="12" type="ORF">BDY21DRAFT_387630</name>
</gene>
<dbReference type="PANTHER" id="PTHR43394">
    <property type="entry name" value="ATP-DEPENDENT PERMEASE MDL1, MITOCHONDRIAL"/>
    <property type="match status" value="1"/>
</dbReference>
<feature type="transmembrane region" description="Helical" evidence="9">
    <location>
        <begin position="942"/>
        <end position="962"/>
    </location>
</feature>
<keyword evidence="5" id="KW-0067">ATP-binding</keyword>
<name>A0A6A6NS15_9PEZI</name>
<dbReference type="GO" id="GO:0005524">
    <property type="term" value="F:ATP binding"/>
    <property type="evidence" value="ECO:0007669"/>
    <property type="project" value="UniProtKB-KW"/>
</dbReference>
<evidence type="ECO:0000259" key="10">
    <source>
        <dbReference type="PROSITE" id="PS50893"/>
    </source>
</evidence>
<dbReference type="FunFam" id="3.40.50.300:FF:000604">
    <property type="entry name" value="ABC transporter B family member 28"/>
    <property type="match status" value="2"/>
</dbReference>
<dbReference type="SUPFAM" id="SSF90123">
    <property type="entry name" value="ABC transporter transmembrane region"/>
    <property type="match status" value="2"/>
</dbReference>
<dbReference type="PROSITE" id="PS50929">
    <property type="entry name" value="ABC_TM1F"/>
    <property type="match status" value="2"/>
</dbReference>
<keyword evidence="3 9" id="KW-0812">Transmembrane</keyword>
<feature type="domain" description="ABC transmembrane type-1" evidence="11">
    <location>
        <begin position="123"/>
        <end position="414"/>
    </location>
</feature>
<dbReference type="InterPro" id="IPR021148">
    <property type="entry name" value="Polysacc_synth_dom"/>
</dbReference>
<dbReference type="Pfam" id="PF00005">
    <property type="entry name" value="ABC_tran"/>
    <property type="match status" value="2"/>
</dbReference>
<evidence type="ECO:0000256" key="4">
    <source>
        <dbReference type="ARBA" id="ARBA00022741"/>
    </source>
</evidence>
<dbReference type="SUPFAM" id="SSF52540">
    <property type="entry name" value="P-loop containing nucleoside triphosphate hydrolases"/>
    <property type="match status" value="2"/>
</dbReference>
<keyword evidence="7 9" id="KW-0472">Membrane</keyword>
<organism evidence="12 13">
    <name type="scientific">Lineolata rhizophorae</name>
    <dbReference type="NCBI Taxonomy" id="578093"/>
    <lineage>
        <taxon>Eukaryota</taxon>
        <taxon>Fungi</taxon>
        <taxon>Dikarya</taxon>
        <taxon>Ascomycota</taxon>
        <taxon>Pezizomycotina</taxon>
        <taxon>Dothideomycetes</taxon>
        <taxon>Dothideomycetes incertae sedis</taxon>
        <taxon>Lineolatales</taxon>
        <taxon>Lineolataceae</taxon>
        <taxon>Lineolata</taxon>
    </lineage>
</organism>
<evidence type="ECO:0000313" key="12">
    <source>
        <dbReference type="EMBL" id="KAF2454212.1"/>
    </source>
</evidence>
<dbReference type="OrthoDB" id="6500128at2759"/>
<dbReference type="GO" id="GO:0005737">
    <property type="term" value="C:cytoplasm"/>
    <property type="evidence" value="ECO:0007669"/>
    <property type="project" value="UniProtKB-ARBA"/>
</dbReference>
<dbReference type="CDD" id="cd18577">
    <property type="entry name" value="ABC_6TM_Pgp_ABCB1_D1_like"/>
    <property type="match status" value="1"/>
</dbReference>
<feature type="transmembrane region" description="Helical" evidence="9">
    <location>
        <begin position="822"/>
        <end position="842"/>
    </location>
</feature>
<dbReference type="InterPro" id="IPR011527">
    <property type="entry name" value="ABC1_TM_dom"/>
</dbReference>
<dbReference type="PANTHER" id="PTHR43394:SF1">
    <property type="entry name" value="ATP-BINDING CASSETTE SUB-FAMILY B MEMBER 10, MITOCHONDRIAL"/>
    <property type="match status" value="1"/>
</dbReference>
<evidence type="ECO:0000313" key="13">
    <source>
        <dbReference type="Proteomes" id="UP000799766"/>
    </source>
</evidence>
<dbReference type="EMBL" id="MU001692">
    <property type="protein sequence ID" value="KAF2454212.1"/>
    <property type="molecule type" value="Genomic_DNA"/>
</dbReference>
<evidence type="ECO:0000256" key="6">
    <source>
        <dbReference type="ARBA" id="ARBA00022989"/>
    </source>
</evidence>
<evidence type="ECO:0000256" key="5">
    <source>
        <dbReference type="ARBA" id="ARBA00022840"/>
    </source>
</evidence>
<reference evidence="12" key="1">
    <citation type="journal article" date="2020" name="Stud. Mycol.">
        <title>101 Dothideomycetes genomes: a test case for predicting lifestyles and emergence of pathogens.</title>
        <authorList>
            <person name="Haridas S."/>
            <person name="Albert R."/>
            <person name="Binder M."/>
            <person name="Bloem J."/>
            <person name="Labutti K."/>
            <person name="Salamov A."/>
            <person name="Andreopoulos B."/>
            <person name="Baker S."/>
            <person name="Barry K."/>
            <person name="Bills G."/>
            <person name="Bluhm B."/>
            <person name="Cannon C."/>
            <person name="Castanera R."/>
            <person name="Culley D."/>
            <person name="Daum C."/>
            <person name="Ezra D."/>
            <person name="Gonzalez J."/>
            <person name="Henrissat B."/>
            <person name="Kuo A."/>
            <person name="Liang C."/>
            <person name="Lipzen A."/>
            <person name="Lutzoni F."/>
            <person name="Magnuson J."/>
            <person name="Mondo S."/>
            <person name="Nolan M."/>
            <person name="Ohm R."/>
            <person name="Pangilinan J."/>
            <person name="Park H.-J."/>
            <person name="Ramirez L."/>
            <person name="Alfaro M."/>
            <person name="Sun H."/>
            <person name="Tritt A."/>
            <person name="Yoshinaga Y."/>
            <person name="Zwiers L.-H."/>
            <person name="Turgeon B."/>
            <person name="Goodwin S."/>
            <person name="Spatafora J."/>
            <person name="Crous P."/>
            <person name="Grigoriev I."/>
        </authorList>
    </citation>
    <scope>NUCLEOTIDE SEQUENCE</scope>
    <source>
        <strain evidence="12">ATCC 16933</strain>
    </source>
</reference>
<evidence type="ECO:0000256" key="8">
    <source>
        <dbReference type="SAM" id="MobiDB-lite"/>
    </source>
</evidence>
<evidence type="ECO:0000256" key="9">
    <source>
        <dbReference type="SAM" id="Phobius"/>
    </source>
</evidence>
<feature type="transmembrane region" description="Helical" evidence="9">
    <location>
        <begin position="862"/>
        <end position="887"/>
    </location>
</feature>
<dbReference type="PROSITE" id="PS00211">
    <property type="entry name" value="ABC_TRANSPORTER_1"/>
    <property type="match status" value="1"/>
</dbReference>
<dbReference type="InterPro" id="IPR003439">
    <property type="entry name" value="ABC_transporter-like_ATP-bd"/>
</dbReference>
<proteinExistence type="predicted"/>
<feature type="compositionally biased region" description="Basic and acidic residues" evidence="8">
    <location>
        <begin position="669"/>
        <end position="678"/>
    </location>
</feature>
<feature type="transmembrane region" description="Helical" evidence="9">
    <location>
        <begin position="273"/>
        <end position="291"/>
    </location>
</feature>
<feature type="domain" description="ABC transmembrane type-1" evidence="11">
    <location>
        <begin position="825"/>
        <end position="1111"/>
    </location>
</feature>
<dbReference type="InterPro" id="IPR036640">
    <property type="entry name" value="ABC1_TM_sf"/>
</dbReference>
<feature type="compositionally biased region" description="Polar residues" evidence="8">
    <location>
        <begin position="699"/>
        <end position="716"/>
    </location>
</feature>
<dbReference type="InterPro" id="IPR039421">
    <property type="entry name" value="Type_1_exporter"/>
</dbReference>
<dbReference type="CDD" id="cd18578">
    <property type="entry name" value="ABC_6TM_Pgp_ABCB1_D2_like"/>
    <property type="match status" value="1"/>
</dbReference>
<dbReference type="InterPro" id="IPR023139">
    <property type="entry name" value="PBDC1-like_dom_sf"/>
</dbReference>
<dbReference type="Gene3D" id="1.20.1560.10">
    <property type="entry name" value="ABC transporter type 1, transmembrane domain"/>
    <property type="match status" value="3"/>
</dbReference>
<dbReference type="GO" id="GO:0015421">
    <property type="term" value="F:ABC-type oligopeptide transporter activity"/>
    <property type="evidence" value="ECO:0007669"/>
    <property type="project" value="TreeGrafter"/>
</dbReference>
<feature type="transmembrane region" description="Helical" evidence="9">
    <location>
        <begin position="121"/>
        <end position="141"/>
    </location>
</feature>
<dbReference type="Gene3D" id="3.40.50.300">
    <property type="entry name" value="P-loop containing nucleotide triphosphate hydrolases"/>
    <property type="match status" value="2"/>
</dbReference>
<feature type="domain" description="ABC transporter" evidence="10">
    <location>
        <begin position="1144"/>
        <end position="1413"/>
    </location>
</feature>
<feature type="transmembrane region" description="Helical" evidence="9">
    <location>
        <begin position="172"/>
        <end position="194"/>
    </location>
</feature>
<evidence type="ECO:0000259" key="11">
    <source>
        <dbReference type="PROSITE" id="PS50929"/>
    </source>
</evidence>
<comment type="subcellular location">
    <subcellularLocation>
        <location evidence="1">Membrane</location>
        <topology evidence="1">Multi-pass membrane protein</topology>
    </subcellularLocation>
</comment>
<dbReference type="PROSITE" id="PS50893">
    <property type="entry name" value="ABC_TRANSPORTER_2"/>
    <property type="match status" value="2"/>
</dbReference>
<dbReference type="Proteomes" id="UP000799766">
    <property type="component" value="Unassembled WGS sequence"/>
</dbReference>
<dbReference type="SMART" id="SM00382">
    <property type="entry name" value="AAA"/>
    <property type="match status" value="2"/>
</dbReference>
<dbReference type="InterPro" id="IPR017871">
    <property type="entry name" value="ABC_transporter-like_CS"/>
</dbReference>
<protein>
    <submittedName>
        <fullName evidence="12">P-loop containing nucleoside triphosphate hydrolase protein</fullName>
    </submittedName>
</protein>
<keyword evidence="2" id="KW-0813">Transport</keyword>
<dbReference type="Gene3D" id="1.10.3560.10">
    <property type="entry name" value="yst0336 like domain"/>
    <property type="match status" value="1"/>
</dbReference>